<keyword evidence="13" id="KW-1185">Reference proteome</keyword>
<protein>
    <recommendedName>
        <fullName evidence="10">CHCH domain-containing protein</fullName>
    </recommendedName>
</protein>
<dbReference type="Pfam" id="PF06747">
    <property type="entry name" value="CHCH"/>
    <property type="match status" value="1"/>
</dbReference>
<evidence type="ECO:0000256" key="3">
    <source>
        <dbReference type="ARBA" id="ARBA00022927"/>
    </source>
</evidence>
<dbReference type="EMBL" id="KB096222">
    <property type="protein sequence ID" value="ESO07209.1"/>
    <property type="molecule type" value="Genomic_DNA"/>
</dbReference>
<evidence type="ECO:0000259" key="10">
    <source>
        <dbReference type="Pfam" id="PF06747"/>
    </source>
</evidence>
<dbReference type="STRING" id="6412.T1F357"/>
<evidence type="ECO:0000313" key="12">
    <source>
        <dbReference type="EnsemblMetazoa" id="HelroP170520"/>
    </source>
</evidence>
<dbReference type="InterPro" id="IPR039289">
    <property type="entry name" value="CHCHD4"/>
</dbReference>
<dbReference type="OMA" id="FSFCKQF"/>
<dbReference type="InParanoid" id="T1F357"/>
<proteinExistence type="predicted"/>
<evidence type="ECO:0000256" key="4">
    <source>
        <dbReference type="ARBA" id="ARBA00023002"/>
    </source>
</evidence>
<dbReference type="HOGENOM" id="CLU_127296_1_1_1"/>
<dbReference type="Gene3D" id="1.10.287.2900">
    <property type="match status" value="1"/>
</dbReference>
<organism evidence="12 13">
    <name type="scientific">Helobdella robusta</name>
    <name type="common">Californian leech</name>
    <dbReference type="NCBI Taxonomy" id="6412"/>
    <lineage>
        <taxon>Eukaryota</taxon>
        <taxon>Metazoa</taxon>
        <taxon>Spiralia</taxon>
        <taxon>Lophotrochozoa</taxon>
        <taxon>Annelida</taxon>
        <taxon>Clitellata</taxon>
        <taxon>Hirudinea</taxon>
        <taxon>Rhynchobdellida</taxon>
        <taxon>Glossiphoniidae</taxon>
        <taxon>Helobdella</taxon>
    </lineage>
</organism>
<evidence type="ECO:0000313" key="13">
    <source>
        <dbReference type="Proteomes" id="UP000015101"/>
    </source>
</evidence>
<keyword evidence="5" id="KW-0811">Translocation</keyword>
<reference evidence="12" key="3">
    <citation type="submission" date="2015-06" db="UniProtKB">
        <authorList>
            <consortium name="EnsemblMetazoa"/>
        </authorList>
    </citation>
    <scope>IDENTIFICATION</scope>
</reference>
<keyword evidence="3" id="KW-0653">Protein transport</keyword>
<comment type="subcellular location">
    <subcellularLocation>
        <location evidence="1">Mitochondrion</location>
    </subcellularLocation>
</comment>
<dbReference type="KEGG" id="hro:HELRODRAFT_170520"/>
<evidence type="ECO:0000256" key="7">
    <source>
        <dbReference type="ARBA" id="ARBA00023157"/>
    </source>
</evidence>
<dbReference type="OrthoDB" id="7481291at2759"/>
<dbReference type="GeneID" id="20203256"/>
<evidence type="ECO:0000256" key="8">
    <source>
        <dbReference type="ARBA" id="ARBA00023284"/>
    </source>
</evidence>
<dbReference type="EMBL" id="AMQM01003580">
    <property type="status" value="NOT_ANNOTATED_CDS"/>
    <property type="molecule type" value="Genomic_DNA"/>
</dbReference>
<evidence type="ECO:0000313" key="11">
    <source>
        <dbReference type="EMBL" id="ESO07209.1"/>
    </source>
</evidence>
<dbReference type="PROSITE" id="PS51808">
    <property type="entry name" value="CHCH"/>
    <property type="match status" value="1"/>
</dbReference>
<evidence type="ECO:0000256" key="2">
    <source>
        <dbReference type="ARBA" id="ARBA00022448"/>
    </source>
</evidence>
<keyword evidence="6" id="KW-0496">Mitochondrion</keyword>
<dbReference type="GO" id="GO:0045041">
    <property type="term" value="P:protein import into mitochondrial intermembrane space"/>
    <property type="evidence" value="ECO:0000318"/>
    <property type="project" value="GO_Central"/>
</dbReference>
<evidence type="ECO:0000256" key="1">
    <source>
        <dbReference type="ARBA" id="ARBA00004173"/>
    </source>
</evidence>
<reference evidence="13" key="1">
    <citation type="submission" date="2012-12" db="EMBL/GenBank/DDBJ databases">
        <authorList>
            <person name="Hellsten U."/>
            <person name="Grimwood J."/>
            <person name="Chapman J.A."/>
            <person name="Shapiro H."/>
            <person name="Aerts A."/>
            <person name="Otillar R.P."/>
            <person name="Terry A.Y."/>
            <person name="Boore J.L."/>
            <person name="Simakov O."/>
            <person name="Marletaz F."/>
            <person name="Cho S.-J."/>
            <person name="Edsinger-Gonzales E."/>
            <person name="Havlak P."/>
            <person name="Kuo D.-H."/>
            <person name="Larsson T."/>
            <person name="Lv J."/>
            <person name="Arendt D."/>
            <person name="Savage R."/>
            <person name="Osoegawa K."/>
            <person name="de Jong P."/>
            <person name="Lindberg D.R."/>
            <person name="Seaver E.C."/>
            <person name="Weisblat D.A."/>
            <person name="Putnam N.H."/>
            <person name="Grigoriev I.V."/>
            <person name="Rokhsar D.S."/>
        </authorList>
    </citation>
    <scope>NUCLEOTIDE SEQUENCE</scope>
</reference>
<gene>
    <name evidence="12" type="primary">20203256</name>
    <name evidence="11" type="ORF">HELRODRAFT_170520</name>
</gene>
<accession>T1F357</accession>
<dbReference type="PANTHER" id="PTHR21622:SF0">
    <property type="entry name" value="COILED-COIL-HELIX-COILED-COIL-HELIX DOMAIN CONTAINING 4"/>
    <property type="match status" value="1"/>
</dbReference>
<dbReference type="AlphaFoldDB" id="T1F357"/>
<dbReference type="InterPro" id="IPR010625">
    <property type="entry name" value="CHCH"/>
</dbReference>
<evidence type="ECO:0000256" key="5">
    <source>
        <dbReference type="ARBA" id="ARBA00023010"/>
    </source>
</evidence>
<feature type="domain" description="CHCH" evidence="10">
    <location>
        <begin position="59"/>
        <end position="93"/>
    </location>
</feature>
<dbReference type="eggNOG" id="KOG4149">
    <property type="taxonomic scope" value="Eukaryota"/>
</dbReference>
<name>T1F357_HELRO</name>
<dbReference type="Proteomes" id="UP000015101">
    <property type="component" value="Unassembled WGS sequence"/>
</dbReference>
<dbReference type="GO" id="GO:0051604">
    <property type="term" value="P:protein maturation"/>
    <property type="evidence" value="ECO:0000318"/>
    <property type="project" value="GO_Central"/>
</dbReference>
<feature type="compositionally biased region" description="Basic and acidic residues" evidence="9">
    <location>
        <begin position="115"/>
        <end position="137"/>
    </location>
</feature>
<dbReference type="EnsemblMetazoa" id="HelroT170520">
    <property type="protein sequence ID" value="HelroP170520"/>
    <property type="gene ID" value="HelroG170520"/>
</dbReference>
<keyword evidence="4" id="KW-0560">Oxidoreductase</keyword>
<dbReference type="CTD" id="20203256"/>
<evidence type="ECO:0000256" key="6">
    <source>
        <dbReference type="ARBA" id="ARBA00023128"/>
    </source>
</evidence>
<keyword evidence="8" id="KW-0676">Redox-active center</keyword>
<dbReference type="FunCoup" id="T1F357">
    <property type="interactions" value="248"/>
</dbReference>
<evidence type="ECO:0000256" key="9">
    <source>
        <dbReference type="SAM" id="MobiDB-lite"/>
    </source>
</evidence>
<keyword evidence="7" id="KW-1015">Disulfide bond</keyword>
<reference evidence="11 13" key="2">
    <citation type="journal article" date="2013" name="Nature">
        <title>Insights into bilaterian evolution from three spiralian genomes.</title>
        <authorList>
            <person name="Simakov O."/>
            <person name="Marletaz F."/>
            <person name="Cho S.J."/>
            <person name="Edsinger-Gonzales E."/>
            <person name="Havlak P."/>
            <person name="Hellsten U."/>
            <person name="Kuo D.H."/>
            <person name="Larsson T."/>
            <person name="Lv J."/>
            <person name="Arendt D."/>
            <person name="Savage R."/>
            <person name="Osoegawa K."/>
            <person name="de Jong P."/>
            <person name="Grimwood J."/>
            <person name="Chapman J.A."/>
            <person name="Shapiro H."/>
            <person name="Aerts A."/>
            <person name="Otillar R.P."/>
            <person name="Terry A.Y."/>
            <person name="Boore J.L."/>
            <person name="Grigoriev I.V."/>
            <person name="Lindberg D.R."/>
            <person name="Seaver E.C."/>
            <person name="Weisblat D.A."/>
            <person name="Putnam N.H."/>
            <person name="Rokhsar D.S."/>
        </authorList>
    </citation>
    <scope>NUCLEOTIDE SEQUENCE</scope>
</reference>
<sequence length="137" mass="15541">MSYCKKEGKDRIIFITPEDYSKPSTIKIKEYEGEPGLIGENGEINWNCPCLGGMATGPCGYEFRNAFSCVKNSTADPKGADCFEHFQKMQDCFVKYPKLYGSENEDLSVDDIDDEKGNSKEISHTFKKEENILEQKK</sequence>
<feature type="region of interest" description="Disordered" evidence="9">
    <location>
        <begin position="108"/>
        <end position="137"/>
    </location>
</feature>
<dbReference type="GO" id="GO:0005758">
    <property type="term" value="C:mitochondrial intermembrane space"/>
    <property type="evidence" value="ECO:0000318"/>
    <property type="project" value="GO_Central"/>
</dbReference>
<dbReference type="PANTHER" id="PTHR21622">
    <property type="entry name" value="COILED-COIL-HELIX-COILED-COIL-HELIX DOMAIN CONTAINING 4"/>
    <property type="match status" value="1"/>
</dbReference>
<dbReference type="RefSeq" id="XP_009014587.1">
    <property type="nucleotide sequence ID" value="XM_009016339.1"/>
</dbReference>
<dbReference type="GO" id="GO:0015035">
    <property type="term" value="F:protein-disulfide reductase activity"/>
    <property type="evidence" value="ECO:0000318"/>
    <property type="project" value="GO_Central"/>
</dbReference>
<keyword evidence="2" id="KW-0813">Transport</keyword>